<proteinExistence type="predicted"/>
<evidence type="ECO:0000313" key="2">
    <source>
        <dbReference type="EMBL" id="ASU86098.1"/>
    </source>
</evidence>
<feature type="compositionally biased region" description="Basic and acidic residues" evidence="1">
    <location>
        <begin position="43"/>
        <end position="54"/>
    </location>
</feature>
<dbReference type="AlphaFoldDB" id="A0A223SD77"/>
<evidence type="ECO:0008006" key="4">
    <source>
        <dbReference type="Google" id="ProtNLM"/>
    </source>
</evidence>
<keyword evidence="3" id="KW-1185">Reference proteome</keyword>
<evidence type="ECO:0000256" key="1">
    <source>
        <dbReference type="SAM" id="MobiDB-lite"/>
    </source>
</evidence>
<dbReference type="Proteomes" id="UP000215005">
    <property type="component" value="Chromosome"/>
</dbReference>
<sequence>MTSQPRQQAPDDEDYEASVEAPEADVAEQHADVTESPQAPDDWLQRGGHDRGTEVPEADAVEQHQEVADEEDEYR</sequence>
<feature type="compositionally biased region" description="Acidic residues" evidence="1">
    <location>
        <begin position="10"/>
        <end position="26"/>
    </location>
</feature>
<dbReference type="KEGG" id="ngv:CDO52_07805"/>
<feature type="region of interest" description="Disordered" evidence="1">
    <location>
        <begin position="1"/>
        <end position="75"/>
    </location>
</feature>
<protein>
    <recommendedName>
        <fullName evidence="4">DUF5709 domain-containing protein</fullName>
    </recommendedName>
</protein>
<dbReference type="RefSeq" id="WP_026126069.1">
    <property type="nucleotide sequence ID" value="NZ_ANBG01000296.1"/>
</dbReference>
<reference evidence="2 3" key="1">
    <citation type="submission" date="2017-08" db="EMBL/GenBank/DDBJ databases">
        <title>The complete genome sequence of Nocardiopsis gilva YIM 90087.</title>
        <authorList>
            <person name="Yin M."/>
            <person name="Tang S."/>
        </authorList>
    </citation>
    <scope>NUCLEOTIDE SEQUENCE [LARGE SCALE GENOMIC DNA]</scope>
    <source>
        <strain evidence="2 3">YIM 90087</strain>
    </source>
</reference>
<accession>A0A223SD77</accession>
<dbReference type="EMBL" id="CP022753">
    <property type="protein sequence ID" value="ASU86098.1"/>
    <property type="molecule type" value="Genomic_DNA"/>
</dbReference>
<organism evidence="2 3">
    <name type="scientific">Nocardiopsis gilva YIM 90087</name>
    <dbReference type="NCBI Taxonomy" id="1235441"/>
    <lineage>
        <taxon>Bacteria</taxon>
        <taxon>Bacillati</taxon>
        <taxon>Actinomycetota</taxon>
        <taxon>Actinomycetes</taxon>
        <taxon>Streptosporangiales</taxon>
        <taxon>Nocardiopsidaceae</taxon>
        <taxon>Nocardiopsis</taxon>
    </lineage>
</organism>
<gene>
    <name evidence="2" type="ORF">CDO52_07805</name>
</gene>
<evidence type="ECO:0000313" key="3">
    <source>
        <dbReference type="Proteomes" id="UP000215005"/>
    </source>
</evidence>
<name>A0A223SD77_9ACTN</name>